<sequence length="207" mass="23635">MIDLQVTAYLDTPVIGVLSPLDAPLSYAAYQRAVRDGKPLPPMTDEYVTDFPLPLARWEREGVWGWCTSDALVTIHDFSTSVEIRRKPATREMARFTKAKDHHSGLGAMKARNTVLSADYYRELDWLVACDDQAQADALLDLLGDVTHLGARHRNGFGHVQKWELRPLKYTDMIWEKRRPMPVPDGPVMRRPRAPYHHPSGRVPHDR</sequence>
<name>A0A8S5LF65_9CAUD</name>
<protein>
    <submittedName>
        <fullName evidence="2">Cas system-associated protein</fullName>
    </submittedName>
</protein>
<dbReference type="EMBL" id="BK014704">
    <property type="protein sequence ID" value="DAD68590.1"/>
    <property type="molecule type" value="Genomic_DNA"/>
</dbReference>
<organism evidence="2">
    <name type="scientific">Siphoviridae sp. ct3CA7</name>
    <dbReference type="NCBI Taxonomy" id="2823561"/>
    <lineage>
        <taxon>Viruses</taxon>
        <taxon>Duplodnaviria</taxon>
        <taxon>Heunggongvirae</taxon>
        <taxon>Uroviricota</taxon>
        <taxon>Caudoviricetes</taxon>
    </lineage>
</organism>
<reference evidence="2" key="1">
    <citation type="journal article" date="2021" name="Proc. Natl. Acad. Sci. U.S.A.">
        <title>A Catalog of Tens of Thousands of Viruses from Human Metagenomes Reveals Hidden Associations with Chronic Diseases.</title>
        <authorList>
            <person name="Tisza M.J."/>
            <person name="Buck C.B."/>
        </authorList>
    </citation>
    <scope>NUCLEOTIDE SEQUENCE</scope>
    <source>
        <strain evidence="2">Ct3CA7</strain>
    </source>
</reference>
<feature type="region of interest" description="Disordered" evidence="1">
    <location>
        <begin position="181"/>
        <end position="207"/>
    </location>
</feature>
<accession>A0A8S5LF65</accession>
<feature type="compositionally biased region" description="Basic residues" evidence="1">
    <location>
        <begin position="190"/>
        <end position="200"/>
    </location>
</feature>
<proteinExistence type="predicted"/>
<evidence type="ECO:0000313" key="2">
    <source>
        <dbReference type="EMBL" id="DAD68590.1"/>
    </source>
</evidence>
<evidence type="ECO:0000256" key="1">
    <source>
        <dbReference type="SAM" id="MobiDB-lite"/>
    </source>
</evidence>